<evidence type="ECO:0000313" key="12">
    <source>
        <dbReference type="Proteomes" id="UP001175271"/>
    </source>
</evidence>
<dbReference type="PANTHER" id="PTHR10314">
    <property type="entry name" value="CYSTATHIONINE BETA-SYNTHASE"/>
    <property type="match status" value="1"/>
</dbReference>
<sequence>MDDNLDRDRSLSSSSMPAYDDVIPYSPAAKNECVWGRDGVTDQFGLHKFKSQTGERKKIYNNVLEAIGNTPLVKLNKIPQSLGIECDVYVKCEFFNAGGSVKDRIAHRMVEIAEQQGRLKPGMTIIEPTSGNTGIGLALVAAVKGYKCIIVMPEKMSKEKSDTLHALGAQIVRTPNEAAFDSPDSHIGVAFRMHKEMPNSIILDQYLNCGNPMAHYEGTAPEILRSLGDRPIDMVVIGAGTGGTVSGTGKRLKEVYPNIKVVGVDPEGSILANPQSKETHHYEVEGIGYDFIPSVLDLSMIDQWVKANDTDSFQMARRLIKEEGLLCGGSSGTNVWGAMQAAKSLQKGQVCVVVLPDGIRNYMSKFLDDQWMIERKFMDASKEAKIETPPMYTLEYDPTVQPETQWQLGKPRNCTRLSRPEIMGTVLEAIGCTPLVRLNKIPQSLGIEAEVYVKCEYFNAGGSVKDRVALRMVEMAEEAGVLKPGMTIIEPTSGNTGIGLALVAAVKGYKCIIVMPQKMSKEKADTLHALGAQIVRTPNDAAFDSPESHIGVALRLQKSIEGAIILDQYKNNGNPLAHYDTTAEEILDSMDDDFDMIVAGAGTGGTITGLGKKIKKNCPKCRVVATDPVGSILADPTQTETSFYEVEGVGYDFVPAVLDRSIVDEWMKTNDKEAFEMSRRLIREEGILCGGSSGANVWAALEKAKGLKKGQKVVAVLPDGIRNYMTKFLDDQWMQVRHFDVPSQ</sequence>
<evidence type="ECO:0000313" key="11">
    <source>
        <dbReference type="EMBL" id="KAK0419408.1"/>
    </source>
</evidence>
<protein>
    <recommendedName>
        <fullName evidence="8">Cystathionine beta-synthase</fullName>
        <ecNumber evidence="5">4.2.1.22</ecNumber>
    </recommendedName>
</protein>
<organism evidence="11 12">
    <name type="scientific">Steinernema hermaphroditum</name>
    <dbReference type="NCBI Taxonomy" id="289476"/>
    <lineage>
        <taxon>Eukaryota</taxon>
        <taxon>Metazoa</taxon>
        <taxon>Ecdysozoa</taxon>
        <taxon>Nematoda</taxon>
        <taxon>Chromadorea</taxon>
        <taxon>Rhabditida</taxon>
        <taxon>Tylenchina</taxon>
        <taxon>Panagrolaimomorpha</taxon>
        <taxon>Strongyloidoidea</taxon>
        <taxon>Steinernematidae</taxon>
        <taxon>Steinernema</taxon>
    </lineage>
</organism>
<gene>
    <name evidence="11" type="ORF">QR680_014127</name>
</gene>
<dbReference type="EMBL" id="JAUCMV010000002">
    <property type="protein sequence ID" value="KAK0419408.1"/>
    <property type="molecule type" value="Genomic_DNA"/>
</dbReference>
<dbReference type="InterPro" id="IPR005857">
    <property type="entry name" value="Cysta_beta_synth"/>
</dbReference>
<dbReference type="NCBIfam" id="TIGR01137">
    <property type="entry name" value="cysta_beta"/>
    <property type="match status" value="1"/>
</dbReference>
<dbReference type="Gene3D" id="3.40.50.1100">
    <property type="match status" value="4"/>
</dbReference>
<dbReference type="AlphaFoldDB" id="A0AA39I7S8"/>
<dbReference type="Proteomes" id="UP001175271">
    <property type="component" value="Unassembled WGS sequence"/>
</dbReference>
<comment type="subunit">
    <text evidence="4">Monomer.</text>
</comment>
<comment type="cofactor">
    <cofactor evidence="1">
        <name>pyridoxal 5'-phosphate</name>
        <dbReference type="ChEBI" id="CHEBI:597326"/>
    </cofactor>
</comment>
<evidence type="ECO:0000256" key="2">
    <source>
        <dbReference type="ARBA" id="ARBA00005003"/>
    </source>
</evidence>
<dbReference type="CDD" id="cd01561">
    <property type="entry name" value="CBS_like"/>
    <property type="match status" value="2"/>
</dbReference>
<keyword evidence="6" id="KW-0663">Pyridoxal phosphate</keyword>
<dbReference type="Pfam" id="PF00291">
    <property type="entry name" value="PALP"/>
    <property type="match status" value="2"/>
</dbReference>
<comment type="caution">
    <text evidence="11">The sequence shown here is derived from an EMBL/GenBank/DDBJ whole genome shotgun (WGS) entry which is preliminary data.</text>
</comment>
<evidence type="ECO:0000256" key="8">
    <source>
        <dbReference type="ARBA" id="ARBA00026192"/>
    </source>
</evidence>
<dbReference type="InterPro" id="IPR001926">
    <property type="entry name" value="TrpB-like_PALP"/>
</dbReference>
<proteinExistence type="inferred from homology"/>
<evidence type="ECO:0000256" key="4">
    <source>
        <dbReference type="ARBA" id="ARBA00011245"/>
    </source>
</evidence>
<keyword evidence="7" id="KW-0129">CBS domain</keyword>
<dbReference type="InterPro" id="IPR036052">
    <property type="entry name" value="TrpB-like_PALP_sf"/>
</dbReference>
<name>A0AA39I7S8_9BILA</name>
<evidence type="ECO:0000256" key="7">
    <source>
        <dbReference type="ARBA" id="ARBA00023122"/>
    </source>
</evidence>
<evidence type="ECO:0000256" key="9">
    <source>
        <dbReference type="ARBA" id="ARBA00047490"/>
    </source>
</evidence>
<dbReference type="FunFam" id="3.40.50.1100:FF:000118">
    <property type="entry name" value="Related to CYS4-cystathionine beta-synthase"/>
    <property type="match status" value="2"/>
</dbReference>
<dbReference type="InterPro" id="IPR050214">
    <property type="entry name" value="Cys_Synth/Cystath_Beta-Synth"/>
</dbReference>
<dbReference type="EC" id="4.2.1.22" evidence="5"/>
<comment type="catalytic activity">
    <reaction evidence="9">
        <text>L-homocysteine + L-serine = L,L-cystathionine + H2O</text>
        <dbReference type="Rhea" id="RHEA:10112"/>
        <dbReference type="ChEBI" id="CHEBI:15377"/>
        <dbReference type="ChEBI" id="CHEBI:33384"/>
        <dbReference type="ChEBI" id="CHEBI:58161"/>
        <dbReference type="ChEBI" id="CHEBI:58199"/>
        <dbReference type="EC" id="4.2.1.22"/>
    </reaction>
</comment>
<dbReference type="GO" id="GO:0030170">
    <property type="term" value="F:pyridoxal phosphate binding"/>
    <property type="evidence" value="ECO:0007669"/>
    <property type="project" value="UniProtKB-ARBA"/>
</dbReference>
<dbReference type="InterPro" id="IPR001216">
    <property type="entry name" value="P-phosphate_BS"/>
</dbReference>
<comment type="pathway">
    <text evidence="2">Amino-acid biosynthesis; L-cysteine biosynthesis; L-cysteine from L-homocysteine and L-serine: step 1/2.</text>
</comment>
<accession>A0AA39I7S8</accession>
<comment type="similarity">
    <text evidence="3">Belongs to the cysteine synthase/cystathionine beta-synthase family.</text>
</comment>
<reference evidence="11" key="1">
    <citation type="submission" date="2023-06" db="EMBL/GenBank/DDBJ databases">
        <title>Genomic analysis of the entomopathogenic nematode Steinernema hermaphroditum.</title>
        <authorList>
            <person name="Schwarz E.M."/>
            <person name="Heppert J.K."/>
            <person name="Baniya A."/>
            <person name="Schwartz H.T."/>
            <person name="Tan C.-H."/>
            <person name="Antoshechkin I."/>
            <person name="Sternberg P.W."/>
            <person name="Goodrich-Blair H."/>
            <person name="Dillman A.R."/>
        </authorList>
    </citation>
    <scope>NUCLEOTIDE SEQUENCE</scope>
    <source>
        <strain evidence="11">PS9179</strain>
        <tissue evidence="11">Whole animal</tissue>
    </source>
</reference>
<evidence type="ECO:0000256" key="1">
    <source>
        <dbReference type="ARBA" id="ARBA00001933"/>
    </source>
</evidence>
<dbReference type="GO" id="GO:0006535">
    <property type="term" value="P:cysteine biosynthetic process from serine"/>
    <property type="evidence" value="ECO:0007669"/>
    <property type="project" value="InterPro"/>
</dbReference>
<evidence type="ECO:0000259" key="10">
    <source>
        <dbReference type="Pfam" id="PF00291"/>
    </source>
</evidence>
<feature type="domain" description="Tryptophan synthase beta chain-like PALP" evidence="10">
    <location>
        <begin position="427"/>
        <end position="719"/>
    </location>
</feature>
<dbReference type="PROSITE" id="PS00901">
    <property type="entry name" value="CYS_SYNTHASE"/>
    <property type="match status" value="2"/>
</dbReference>
<feature type="domain" description="Tryptophan synthase beta chain-like PALP" evidence="10">
    <location>
        <begin position="64"/>
        <end position="357"/>
    </location>
</feature>
<evidence type="ECO:0000256" key="3">
    <source>
        <dbReference type="ARBA" id="ARBA00007103"/>
    </source>
</evidence>
<dbReference type="GO" id="GO:0019343">
    <property type="term" value="P:cysteine biosynthetic process via cystathionine"/>
    <property type="evidence" value="ECO:0007669"/>
    <property type="project" value="InterPro"/>
</dbReference>
<evidence type="ECO:0000256" key="5">
    <source>
        <dbReference type="ARBA" id="ARBA00012041"/>
    </source>
</evidence>
<dbReference type="GO" id="GO:0004122">
    <property type="term" value="F:cystathionine beta-synthase activity"/>
    <property type="evidence" value="ECO:0007669"/>
    <property type="project" value="UniProtKB-EC"/>
</dbReference>
<dbReference type="FunFam" id="3.40.50.1100:FF:000003">
    <property type="entry name" value="Cystathionine beta-synthase"/>
    <property type="match status" value="2"/>
</dbReference>
<dbReference type="SUPFAM" id="SSF53686">
    <property type="entry name" value="Tryptophan synthase beta subunit-like PLP-dependent enzymes"/>
    <property type="match status" value="2"/>
</dbReference>
<evidence type="ECO:0000256" key="6">
    <source>
        <dbReference type="ARBA" id="ARBA00022898"/>
    </source>
</evidence>
<keyword evidence="12" id="KW-1185">Reference proteome</keyword>
<dbReference type="GO" id="GO:0005737">
    <property type="term" value="C:cytoplasm"/>
    <property type="evidence" value="ECO:0007669"/>
    <property type="project" value="InterPro"/>
</dbReference>